<dbReference type="Proteomes" id="UP000292781">
    <property type="component" value="Unassembled WGS sequence"/>
</dbReference>
<dbReference type="GO" id="GO:0016829">
    <property type="term" value="F:lyase activity"/>
    <property type="evidence" value="ECO:0007669"/>
    <property type="project" value="UniProtKB-KW"/>
</dbReference>
<dbReference type="Gene3D" id="3.20.20.60">
    <property type="entry name" value="Phosphoenolpyruvate-binding domains"/>
    <property type="match status" value="1"/>
</dbReference>
<gene>
    <name evidence="1" type="ORF">EYW49_05935</name>
</gene>
<dbReference type="Pfam" id="PF13714">
    <property type="entry name" value="PEP_mutase"/>
    <property type="match status" value="1"/>
</dbReference>
<organism evidence="1 2">
    <name type="scientific">Siculibacillus lacustris</name>
    <dbReference type="NCBI Taxonomy" id="1549641"/>
    <lineage>
        <taxon>Bacteria</taxon>
        <taxon>Pseudomonadati</taxon>
        <taxon>Pseudomonadota</taxon>
        <taxon>Alphaproteobacteria</taxon>
        <taxon>Hyphomicrobiales</taxon>
        <taxon>Ancalomicrobiaceae</taxon>
        <taxon>Siculibacillus</taxon>
    </lineage>
</organism>
<dbReference type="EMBL" id="SJFN01000006">
    <property type="protein sequence ID" value="TBW39796.1"/>
    <property type="molecule type" value="Genomic_DNA"/>
</dbReference>
<dbReference type="InterPro" id="IPR040442">
    <property type="entry name" value="Pyrv_kinase-like_dom_sf"/>
</dbReference>
<dbReference type="AlphaFoldDB" id="A0A4Q9VUP9"/>
<evidence type="ECO:0000313" key="1">
    <source>
        <dbReference type="EMBL" id="TBW39796.1"/>
    </source>
</evidence>
<protein>
    <submittedName>
        <fullName evidence="1">Isocitrate lyase/phosphoenolpyruvate mutase family protein</fullName>
    </submittedName>
</protein>
<dbReference type="CDD" id="cd00377">
    <property type="entry name" value="ICL_PEPM"/>
    <property type="match status" value="1"/>
</dbReference>
<dbReference type="OrthoDB" id="9785398at2"/>
<evidence type="ECO:0000313" key="2">
    <source>
        <dbReference type="Proteomes" id="UP000292781"/>
    </source>
</evidence>
<dbReference type="InterPro" id="IPR039556">
    <property type="entry name" value="ICL/PEPM"/>
</dbReference>
<dbReference type="PANTHER" id="PTHR42905:SF16">
    <property type="entry name" value="CARBOXYPHOSPHONOENOLPYRUVATE PHOSPHONOMUTASE-LIKE PROTEIN (AFU_ORTHOLOGUE AFUA_5G07230)"/>
    <property type="match status" value="1"/>
</dbReference>
<reference evidence="1 2" key="1">
    <citation type="submission" date="2019-02" db="EMBL/GenBank/DDBJ databases">
        <title>Siculibacillus lacustris gen. nov., sp. nov., a new rosette-forming bacterium isolated from a freshwater crater lake (Lake St. Ana, Romania).</title>
        <authorList>
            <person name="Felfoldi T."/>
            <person name="Marton Z."/>
            <person name="Szabo A."/>
            <person name="Mentes A."/>
            <person name="Boka K."/>
            <person name="Marialigeti K."/>
            <person name="Mathe I."/>
            <person name="Koncz M."/>
            <person name="Schumann P."/>
            <person name="Toth E."/>
        </authorList>
    </citation>
    <scope>NUCLEOTIDE SEQUENCE [LARGE SCALE GENOMIC DNA]</scope>
    <source>
        <strain evidence="1 2">SA-279</strain>
    </source>
</reference>
<keyword evidence="2" id="KW-1185">Reference proteome</keyword>
<dbReference type="RefSeq" id="WP_131307190.1">
    <property type="nucleotide sequence ID" value="NZ_SJFN01000006.1"/>
</dbReference>
<dbReference type="SUPFAM" id="SSF51621">
    <property type="entry name" value="Phosphoenolpyruvate/pyruvate domain"/>
    <property type="match status" value="1"/>
</dbReference>
<keyword evidence="1" id="KW-0456">Lyase</keyword>
<proteinExistence type="predicted"/>
<dbReference type="InterPro" id="IPR015813">
    <property type="entry name" value="Pyrv/PenolPyrv_kinase-like_dom"/>
</dbReference>
<accession>A0A4Q9VUP9</accession>
<sequence>MAMALVEKRARFRRLHEAGCHLLPNPWDLGGARRLEALGFEALATTSSGLAWSLGKADGEATLDEVLAHLRHLCPATDLPINADFEDGYAASLADLARNVAAAIDTGVCGLSIEDQRGGVLSERSAAVDRLTAARAAIDASGADVILVGRAEGILLGAADLADTVGRLVAYAEAGADCLYAPCVADLGAIAEIVAAVAPKPVNVLLWGAAMRVDALAALGVRRVSLGGALAAAAWTGFETAARRFRDEGAVAPRDPSFR</sequence>
<comment type="caution">
    <text evidence="1">The sequence shown here is derived from an EMBL/GenBank/DDBJ whole genome shotgun (WGS) entry which is preliminary data.</text>
</comment>
<dbReference type="PANTHER" id="PTHR42905">
    <property type="entry name" value="PHOSPHOENOLPYRUVATE CARBOXYLASE"/>
    <property type="match status" value="1"/>
</dbReference>
<name>A0A4Q9VUP9_9HYPH</name>
<keyword evidence="1" id="KW-0670">Pyruvate</keyword>